<dbReference type="PANTHER" id="PTHR15434:SF2">
    <property type="entry name" value="HEAT SHOCK FACTOR 2-BINDING PROTEIN"/>
    <property type="match status" value="1"/>
</dbReference>
<dbReference type="InterPro" id="IPR039584">
    <property type="entry name" value="HSF2BP"/>
</dbReference>
<dbReference type="OrthoDB" id="7760980at2759"/>
<dbReference type="EMBL" id="WIXP02000009">
    <property type="protein sequence ID" value="KAF6205940.1"/>
    <property type="molecule type" value="Genomic_DNA"/>
</dbReference>
<dbReference type="Proteomes" id="UP000466442">
    <property type="component" value="Linkage Group LG9"/>
</dbReference>
<name>A0A8S9XA30_APOLU</name>
<proteinExistence type="predicted"/>
<accession>A0A8S9XA30</accession>
<dbReference type="GO" id="GO:0005829">
    <property type="term" value="C:cytosol"/>
    <property type="evidence" value="ECO:0007669"/>
    <property type="project" value="TreeGrafter"/>
</dbReference>
<gene>
    <name evidence="3" type="ORF">GE061_020116</name>
</gene>
<protein>
    <recommendedName>
        <fullName evidence="2">Dynein regulatory complex protein 1/2 N-terminal domain-containing protein</fullName>
    </recommendedName>
</protein>
<reference evidence="3" key="1">
    <citation type="journal article" date="2021" name="Mol. Ecol. Resour.">
        <title>Apolygus lucorum genome provides insights into omnivorousness and mesophyll feeding.</title>
        <authorList>
            <person name="Liu Y."/>
            <person name="Liu H."/>
            <person name="Wang H."/>
            <person name="Huang T."/>
            <person name="Liu B."/>
            <person name="Yang B."/>
            <person name="Yin L."/>
            <person name="Li B."/>
            <person name="Zhang Y."/>
            <person name="Zhang S."/>
            <person name="Jiang F."/>
            <person name="Zhang X."/>
            <person name="Ren Y."/>
            <person name="Wang B."/>
            <person name="Wang S."/>
            <person name="Lu Y."/>
            <person name="Wu K."/>
            <person name="Fan W."/>
            <person name="Wang G."/>
        </authorList>
    </citation>
    <scope>NUCLEOTIDE SEQUENCE</scope>
    <source>
        <strain evidence="3">12Hb</strain>
    </source>
</reference>
<feature type="coiled-coil region" evidence="1">
    <location>
        <begin position="17"/>
        <end position="51"/>
    </location>
</feature>
<keyword evidence="4" id="KW-1185">Reference proteome</keyword>
<keyword evidence="1" id="KW-0175">Coiled coil</keyword>
<feature type="domain" description="Dynein regulatory complex protein 1/2 N-terminal" evidence="2">
    <location>
        <begin position="273"/>
        <end position="371"/>
    </location>
</feature>
<evidence type="ECO:0000256" key="1">
    <source>
        <dbReference type="SAM" id="Coils"/>
    </source>
</evidence>
<comment type="caution">
    <text evidence="3">The sequence shown here is derived from an EMBL/GenBank/DDBJ whole genome shotgun (WGS) entry which is preliminary data.</text>
</comment>
<evidence type="ECO:0000313" key="3">
    <source>
        <dbReference type="EMBL" id="KAF6205940.1"/>
    </source>
</evidence>
<evidence type="ECO:0000259" key="2">
    <source>
        <dbReference type="Pfam" id="PF14772"/>
    </source>
</evidence>
<dbReference type="AlphaFoldDB" id="A0A8S9XA30"/>
<sequence>MTLPGDGAGNAWVQQVLEEQRTELDILKTKYENLQREWDNQQEHLGRLQGEAYKLRNQLQTQSSYCASLGAIMGNLVWKASRLQSVVELLLTTNKLAEFFCLVSSTLASFMETYGRELPDVKCDETQFILSMGGIVANLAAVPEGRQFIVSDFNGKELIEQIIKLLPIIPCVSGDPLKRILLMVLYNISINQSGIVLIQDQKPLLYALSQIVVSELTPELKVLALRLLESITFEIPNGLVLIKIQQYMPPKKKGKGNKLARMSEEEKLRYLQHRAAIEEEARRRKEHVIASYMKNKLKHEEAFTRLNTAKINQQWRQTLRQIKNKELHDASETLRQMFEVALKTKNSIINNLYKDLDDAAKQHGLAVQTHLVAVDKILDIRGGRLETLSRSFNFTTDRNVEQAKQHRGRLENAFASDEKMLKAVIACEKKCYETNYKSLDDLGKKHKDDLLHQLMAEMKQAEIEGNKKICDIKKVIKQIENGYFEKIKPIQDQYDELFTTDEKNKLFLAQSESEIKHYNRMMEKLKIENKSTVMSLKEEISSLKEGVDRNKNSQLKLKKMLKEYSKEDTKRLRHLAKVSNQSLNELKELLKMTEEIDHFLSATNNLLGETELVEQSEDAPEAEDSDQIPLIDMTTFWQRYGKLQLEVTDMEMVYANSLEEVAALKQLLQTSMNTIARPSTVPSCLYRDKIPRDKLELLKDSTDAETRQYSNNILANLKKAEISLGKVPLNSNQAATYVPYDECLLVQKSQKESGKNM</sequence>
<dbReference type="Pfam" id="PF14772">
    <property type="entry name" value="NYD-SP28"/>
    <property type="match status" value="1"/>
</dbReference>
<dbReference type="PANTHER" id="PTHR15434">
    <property type="entry name" value="HEAT SHOCK FACTOR 2-BINDING PROTEIN"/>
    <property type="match status" value="1"/>
</dbReference>
<organism evidence="3 4">
    <name type="scientific">Apolygus lucorum</name>
    <name type="common">Small green plant bug</name>
    <name type="synonym">Lygocoris lucorum</name>
    <dbReference type="NCBI Taxonomy" id="248454"/>
    <lineage>
        <taxon>Eukaryota</taxon>
        <taxon>Metazoa</taxon>
        <taxon>Ecdysozoa</taxon>
        <taxon>Arthropoda</taxon>
        <taxon>Hexapoda</taxon>
        <taxon>Insecta</taxon>
        <taxon>Pterygota</taxon>
        <taxon>Neoptera</taxon>
        <taxon>Paraneoptera</taxon>
        <taxon>Hemiptera</taxon>
        <taxon>Heteroptera</taxon>
        <taxon>Panheteroptera</taxon>
        <taxon>Cimicomorpha</taxon>
        <taxon>Miridae</taxon>
        <taxon>Mirini</taxon>
        <taxon>Apolygus</taxon>
    </lineage>
</organism>
<evidence type="ECO:0000313" key="4">
    <source>
        <dbReference type="Proteomes" id="UP000466442"/>
    </source>
</evidence>
<dbReference type="InterPro" id="IPR039505">
    <property type="entry name" value="DRC1/2_N"/>
</dbReference>